<dbReference type="Proteomes" id="UP000324222">
    <property type="component" value="Unassembled WGS sequence"/>
</dbReference>
<name>A0A5B7JKN3_PORTR</name>
<dbReference type="AlphaFoldDB" id="A0A5B7JKN3"/>
<gene>
    <name evidence="1" type="ORF">E2C01_094029</name>
</gene>
<protein>
    <submittedName>
        <fullName evidence="1">Uncharacterized protein</fullName>
    </submittedName>
</protein>
<sequence>MGGRVAAGVARVWWRVVKSEIVRLWCVGGRSEVVVVRAAASHNGRPVVCEATNGLASPVSTSLTLHVLREYSSPYTLTPTLRL</sequence>
<reference evidence="1 2" key="1">
    <citation type="submission" date="2019-05" db="EMBL/GenBank/DDBJ databases">
        <title>Another draft genome of Portunus trituberculatus and its Hox gene families provides insights of decapod evolution.</title>
        <authorList>
            <person name="Jeong J.-H."/>
            <person name="Song I."/>
            <person name="Kim S."/>
            <person name="Choi T."/>
            <person name="Kim D."/>
            <person name="Ryu S."/>
            <person name="Kim W."/>
        </authorList>
    </citation>
    <scope>NUCLEOTIDE SEQUENCE [LARGE SCALE GENOMIC DNA]</scope>
    <source>
        <tissue evidence="1">Muscle</tissue>
    </source>
</reference>
<organism evidence="1 2">
    <name type="scientific">Portunus trituberculatus</name>
    <name type="common">Swimming crab</name>
    <name type="synonym">Neptunus trituberculatus</name>
    <dbReference type="NCBI Taxonomy" id="210409"/>
    <lineage>
        <taxon>Eukaryota</taxon>
        <taxon>Metazoa</taxon>
        <taxon>Ecdysozoa</taxon>
        <taxon>Arthropoda</taxon>
        <taxon>Crustacea</taxon>
        <taxon>Multicrustacea</taxon>
        <taxon>Malacostraca</taxon>
        <taxon>Eumalacostraca</taxon>
        <taxon>Eucarida</taxon>
        <taxon>Decapoda</taxon>
        <taxon>Pleocyemata</taxon>
        <taxon>Brachyura</taxon>
        <taxon>Eubrachyura</taxon>
        <taxon>Portunoidea</taxon>
        <taxon>Portunidae</taxon>
        <taxon>Portuninae</taxon>
        <taxon>Portunus</taxon>
    </lineage>
</organism>
<evidence type="ECO:0000313" key="1">
    <source>
        <dbReference type="EMBL" id="MPC98651.1"/>
    </source>
</evidence>
<proteinExistence type="predicted"/>
<accession>A0A5B7JKN3</accession>
<keyword evidence="2" id="KW-1185">Reference proteome</keyword>
<comment type="caution">
    <text evidence="1">The sequence shown here is derived from an EMBL/GenBank/DDBJ whole genome shotgun (WGS) entry which is preliminary data.</text>
</comment>
<dbReference type="EMBL" id="VSRR010115021">
    <property type="protein sequence ID" value="MPC98651.1"/>
    <property type="molecule type" value="Genomic_DNA"/>
</dbReference>
<evidence type="ECO:0000313" key="2">
    <source>
        <dbReference type="Proteomes" id="UP000324222"/>
    </source>
</evidence>